<dbReference type="EMBL" id="MDYQ01000761">
    <property type="protein sequence ID" value="PRP72896.1"/>
    <property type="molecule type" value="Genomic_DNA"/>
</dbReference>
<dbReference type="Proteomes" id="UP000241769">
    <property type="component" value="Unassembled WGS sequence"/>
</dbReference>
<dbReference type="AlphaFoldDB" id="A0A2P6MMG9"/>
<evidence type="ECO:0000313" key="2">
    <source>
        <dbReference type="Proteomes" id="UP000241769"/>
    </source>
</evidence>
<feature type="non-terminal residue" evidence="1">
    <location>
        <position position="1"/>
    </location>
</feature>
<proteinExistence type="predicted"/>
<dbReference type="InParanoid" id="A0A2P6MMG9"/>
<reference evidence="1 2" key="1">
    <citation type="journal article" date="2018" name="Genome Biol. Evol.">
        <title>Multiple Roots of Fruiting Body Formation in Amoebozoa.</title>
        <authorList>
            <person name="Hillmann F."/>
            <person name="Forbes G."/>
            <person name="Novohradska S."/>
            <person name="Ferling I."/>
            <person name="Riege K."/>
            <person name="Groth M."/>
            <person name="Westermann M."/>
            <person name="Marz M."/>
            <person name="Spaller T."/>
            <person name="Winckler T."/>
            <person name="Schaap P."/>
            <person name="Glockner G."/>
        </authorList>
    </citation>
    <scope>NUCLEOTIDE SEQUENCE [LARGE SCALE GENOMIC DNA]</scope>
    <source>
        <strain evidence="1 2">Jena</strain>
    </source>
</reference>
<protein>
    <submittedName>
        <fullName evidence="1">Uncharacterized protein</fullName>
    </submittedName>
</protein>
<keyword evidence="2" id="KW-1185">Reference proteome</keyword>
<sequence length="124" mass="13955">TISRASASTSVFVMVDKVATSIKRICNRLLGFRFISNELIRWSIFPYQTATTTLDLQVESYAIMHLILCDNSHQDTTSSEMGLAEVEEITNVGYFLASDTDFTAFSLYYDVVSKWMKQVVGCSL</sequence>
<organism evidence="1 2">
    <name type="scientific">Planoprotostelium fungivorum</name>
    <dbReference type="NCBI Taxonomy" id="1890364"/>
    <lineage>
        <taxon>Eukaryota</taxon>
        <taxon>Amoebozoa</taxon>
        <taxon>Evosea</taxon>
        <taxon>Variosea</taxon>
        <taxon>Cavosteliida</taxon>
        <taxon>Cavosteliaceae</taxon>
        <taxon>Planoprotostelium</taxon>
    </lineage>
</organism>
<name>A0A2P6MMG9_9EUKA</name>
<accession>A0A2P6MMG9</accession>
<evidence type="ECO:0000313" key="1">
    <source>
        <dbReference type="EMBL" id="PRP72896.1"/>
    </source>
</evidence>
<gene>
    <name evidence="1" type="ORF">PROFUN_17130</name>
</gene>
<comment type="caution">
    <text evidence="1">The sequence shown here is derived from an EMBL/GenBank/DDBJ whole genome shotgun (WGS) entry which is preliminary data.</text>
</comment>